<feature type="domain" description="Nucleotidyl transferase" evidence="1">
    <location>
        <begin position="2"/>
        <end position="200"/>
    </location>
</feature>
<dbReference type="RefSeq" id="WP_044330778.1">
    <property type="nucleotide sequence ID" value="NZ_CP010836.1"/>
</dbReference>
<dbReference type="GO" id="GO:0047343">
    <property type="term" value="F:glucose-1-phosphate cytidylyltransferase activity"/>
    <property type="evidence" value="ECO:0007669"/>
    <property type="project" value="InterPro"/>
</dbReference>
<organism evidence="2 3">
    <name type="scientific">Sphingomonas hengshuiensis</name>
    <dbReference type="NCBI Taxonomy" id="1609977"/>
    <lineage>
        <taxon>Bacteria</taxon>
        <taxon>Pseudomonadati</taxon>
        <taxon>Pseudomonadota</taxon>
        <taxon>Alphaproteobacteria</taxon>
        <taxon>Sphingomonadales</taxon>
        <taxon>Sphingomonadaceae</taxon>
        <taxon>Sphingomonas</taxon>
    </lineage>
</organism>
<dbReference type="InterPro" id="IPR005835">
    <property type="entry name" value="NTP_transferase_dom"/>
</dbReference>
<accession>A0A7U4J6R5</accession>
<evidence type="ECO:0000259" key="1">
    <source>
        <dbReference type="Pfam" id="PF00483"/>
    </source>
</evidence>
<reference evidence="2 3" key="1">
    <citation type="journal article" date="2015" name="Int. J. Syst. Evol. Microbiol.">
        <title>Sphingomonas hengshuiensis sp. nov., isolated from lake wetland.</title>
        <authorList>
            <person name="Wei S."/>
            <person name="Wang T."/>
            <person name="Liu H."/>
            <person name="Zhang C."/>
            <person name="Guo J."/>
            <person name="Wang Q."/>
            <person name="Liang K."/>
            <person name="Zhang Z."/>
        </authorList>
    </citation>
    <scope>NUCLEOTIDE SEQUENCE [LARGE SCALE GENOMIC DNA]</scope>
    <source>
        <strain evidence="2 3">WHSC-8</strain>
    </source>
</reference>
<reference evidence="2 3" key="2">
    <citation type="submission" date="2015-02" db="EMBL/GenBank/DDBJ databases">
        <title>The complete genome of Sphingomonas hengshuiensis sp. WHSC-8 isolated from soil of Hengshui Lake.</title>
        <authorList>
            <person name="Wei S."/>
            <person name="Guo J."/>
            <person name="Su C."/>
            <person name="Wu R."/>
            <person name="Zhang Z."/>
            <person name="Liang K."/>
            <person name="Li H."/>
            <person name="Wang T."/>
            <person name="Liu H."/>
            <person name="Zhang C."/>
            <person name="Li Z."/>
            <person name="Wang Q."/>
            <person name="Meng J."/>
        </authorList>
    </citation>
    <scope>NUCLEOTIDE SEQUENCE [LARGE SCALE GENOMIC DNA]</scope>
    <source>
        <strain evidence="2 3">WHSC-8</strain>
    </source>
</reference>
<keyword evidence="2" id="KW-0808">Transferase</keyword>
<dbReference type="PANTHER" id="PTHR47183">
    <property type="entry name" value="GLUCOSE-1-PHOSPHATE CYTIDYLYLTRANSFERASE-RELATED"/>
    <property type="match status" value="1"/>
</dbReference>
<keyword evidence="2" id="KW-0548">Nucleotidyltransferase</keyword>
<gene>
    <name evidence="2" type="ORF">TS85_04860</name>
</gene>
<dbReference type="PANTHER" id="PTHR47183:SF1">
    <property type="entry name" value="GLUCOSE-1-PHOSPHATE CYTIDYLYLTRANSFERASE"/>
    <property type="match status" value="1"/>
</dbReference>
<dbReference type="SUPFAM" id="SSF53448">
    <property type="entry name" value="Nucleotide-diphospho-sugar transferases"/>
    <property type="match status" value="1"/>
</dbReference>
<evidence type="ECO:0000313" key="2">
    <source>
        <dbReference type="EMBL" id="AJP71273.1"/>
    </source>
</evidence>
<evidence type="ECO:0000313" key="3">
    <source>
        <dbReference type="Proteomes" id="UP000032300"/>
    </source>
</evidence>
<sequence length="257" mass="28578">MKTVILAGGLGTRLGEETNVRPKPMVEIGGMPILWHIMKIYSSFEFNDFVICLGYKGYLIKEFFANYFLHTSDVTIDLRGGNGMEVHFARSEPWRITLVETGAQTMTGGRLAAIRQYLDPDKPFCFTYGDGVADIDVGALVGFHNSHGARATITSVTPPGRFGALEFDGDRVTDFREKPAGDGGRINGGFFVADPSVLDLVDGPETVWETGPLEQLARGGELMSYRHDGFWQPMDTLRDKVHLDELWRSGAAPWKRW</sequence>
<name>A0A7U4J6R5_9SPHN</name>
<dbReference type="InterPro" id="IPR029044">
    <property type="entry name" value="Nucleotide-diphossugar_trans"/>
</dbReference>
<dbReference type="InterPro" id="IPR013446">
    <property type="entry name" value="G1P_cyt_trans-like"/>
</dbReference>
<dbReference type="KEGG" id="sphi:TS85_04860"/>
<keyword evidence="3" id="KW-1185">Reference proteome</keyword>
<dbReference type="CDD" id="cd02524">
    <property type="entry name" value="G1P_cytidylyltransferase"/>
    <property type="match status" value="1"/>
</dbReference>
<dbReference type="Gene3D" id="3.90.550.10">
    <property type="entry name" value="Spore Coat Polysaccharide Biosynthesis Protein SpsA, Chain A"/>
    <property type="match status" value="1"/>
</dbReference>
<dbReference type="OrthoDB" id="9814110at2"/>
<dbReference type="EMBL" id="CP010836">
    <property type="protein sequence ID" value="AJP71273.1"/>
    <property type="molecule type" value="Genomic_DNA"/>
</dbReference>
<dbReference type="Proteomes" id="UP000032300">
    <property type="component" value="Chromosome"/>
</dbReference>
<proteinExistence type="predicted"/>
<dbReference type="GO" id="GO:0009243">
    <property type="term" value="P:O antigen biosynthetic process"/>
    <property type="evidence" value="ECO:0007669"/>
    <property type="project" value="InterPro"/>
</dbReference>
<dbReference type="Pfam" id="PF00483">
    <property type="entry name" value="NTP_transferase"/>
    <property type="match status" value="1"/>
</dbReference>
<dbReference type="AlphaFoldDB" id="A0A7U4J6R5"/>
<dbReference type="InterPro" id="IPR046981">
    <property type="entry name" value="G1P_cyt_trans"/>
</dbReference>
<dbReference type="NCBIfam" id="TIGR02623">
    <property type="entry name" value="G1P_cyt_trans"/>
    <property type="match status" value="1"/>
</dbReference>
<protein>
    <submittedName>
        <fullName evidence="2">Glucose-1-phosphate cytidylyltransferase</fullName>
    </submittedName>
</protein>